<dbReference type="GeneID" id="54282430"/>
<keyword evidence="2" id="KW-1185">Reference proteome</keyword>
<proteinExistence type="predicted"/>
<accession>A0A6A5Y5N8</accession>
<name>A0A6A5Y5N8_9PLEO</name>
<organism evidence="1 2">
    <name type="scientific">Aaosphaeria arxii CBS 175.79</name>
    <dbReference type="NCBI Taxonomy" id="1450172"/>
    <lineage>
        <taxon>Eukaryota</taxon>
        <taxon>Fungi</taxon>
        <taxon>Dikarya</taxon>
        <taxon>Ascomycota</taxon>
        <taxon>Pezizomycotina</taxon>
        <taxon>Dothideomycetes</taxon>
        <taxon>Pleosporomycetidae</taxon>
        <taxon>Pleosporales</taxon>
        <taxon>Pleosporales incertae sedis</taxon>
        <taxon>Aaosphaeria</taxon>
    </lineage>
</organism>
<reference evidence="1" key="1">
    <citation type="journal article" date="2020" name="Stud. Mycol.">
        <title>101 Dothideomycetes genomes: a test case for predicting lifestyles and emergence of pathogens.</title>
        <authorList>
            <person name="Haridas S."/>
            <person name="Albert R."/>
            <person name="Binder M."/>
            <person name="Bloem J."/>
            <person name="Labutti K."/>
            <person name="Salamov A."/>
            <person name="Andreopoulos B."/>
            <person name="Baker S."/>
            <person name="Barry K."/>
            <person name="Bills G."/>
            <person name="Bluhm B."/>
            <person name="Cannon C."/>
            <person name="Castanera R."/>
            <person name="Culley D."/>
            <person name="Daum C."/>
            <person name="Ezra D."/>
            <person name="Gonzalez J."/>
            <person name="Henrissat B."/>
            <person name="Kuo A."/>
            <person name="Liang C."/>
            <person name="Lipzen A."/>
            <person name="Lutzoni F."/>
            <person name="Magnuson J."/>
            <person name="Mondo S."/>
            <person name="Nolan M."/>
            <person name="Ohm R."/>
            <person name="Pangilinan J."/>
            <person name="Park H.-J."/>
            <person name="Ramirez L."/>
            <person name="Alfaro M."/>
            <person name="Sun H."/>
            <person name="Tritt A."/>
            <person name="Yoshinaga Y."/>
            <person name="Zwiers L.-H."/>
            <person name="Turgeon B."/>
            <person name="Goodwin S."/>
            <person name="Spatafora J."/>
            <person name="Crous P."/>
            <person name="Grigoriev I."/>
        </authorList>
    </citation>
    <scope>NUCLEOTIDE SEQUENCE</scope>
    <source>
        <strain evidence="1">CBS 175.79</strain>
    </source>
</reference>
<evidence type="ECO:0000313" key="2">
    <source>
        <dbReference type="Proteomes" id="UP000799778"/>
    </source>
</evidence>
<dbReference type="Proteomes" id="UP000799778">
    <property type="component" value="Unassembled WGS sequence"/>
</dbReference>
<dbReference type="EMBL" id="ML978066">
    <property type="protein sequence ID" value="KAF2020606.1"/>
    <property type="molecule type" value="Genomic_DNA"/>
</dbReference>
<dbReference type="AlphaFoldDB" id="A0A6A5Y5N8"/>
<evidence type="ECO:0000313" key="1">
    <source>
        <dbReference type="EMBL" id="KAF2020606.1"/>
    </source>
</evidence>
<dbReference type="RefSeq" id="XP_033388945.1">
    <property type="nucleotide sequence ID" value="XM_033525033.1"/>
</dbReference>
<protein>
    <submittedName>
        <fullName evidence="1">Uncharacterized protein</fullName>
    </submittedName>
</protein>
<sequence length="158" mass="17978">MVPTTEPLQHPMMLDDLKHNFQSIAATLPPDGWEEPGPPSLYIHREDSGMLTLIDSRDDTASEPFQRNHPDVPFLTSAGEDEANVQETATLLGADEPARDSTSTVLDKRPRTFWRRLFTERLKRIVALVRLLFARIRISRLTMWAFNRARGQSSRGIP</sequence>
<gene>
    <name evidence="1" type="ORF">BU24DRAFT_3892</name>
</gene>